<protein>
    <recommendedName>
        <fullName evidence="1">Integrase catalytic domain-containing protein</fullName>
    </recommendedName>
</protein>
<dbReference type="EMBL" id="JAIWYP010000008">
    <property type="protein sequence ID" value="KAH3780605.1"/>
    <property type="molecule type" value="Genomic_DNA"/>
</dbReference>
<evidence type="ECO:0000313" key="2">
    <source>
        <dbReference type="EMBL" id="KAH3780605.1"/>
    </source>
</evidence>
<evidence type="ECO:0000259" key="1">
    <source>
        <dbReference type="PROSITE" id="PS50994"/>
    </source>
</evidence>
<dbReference type="Gene3D" id="3.30.420.10">
    <property type="entry name" value="Ribonuclease H-like superfamily/Ribonuclease H"/>
    <property type="match status" value="1"/>
</dbReference>
<dbReference type="AlphaFoldDB" id="A0A9D4IN64"/>
<reference evidence="2" key="2">
    <citation type="submission" date="2020-11" db="EMBL/GenBank/DDBJ databases">
        <authorList>
            <person name="McCartney M.A."/>
            <person name="Auch B."/>
            <person name="Kono T."/>
            <person name="Mallez S."/>
            <person name="Becker A."/>
            <person name="Gohl D.M."/>
            <person name="Silverstein K.A.T."/>
            <person name="Koren S."/>
            <person name="Bechman K.B."/>
            <person name="Herman A."/>
            <person name="Abrahante J.E."/>
            <person name="Garbe J."/>
        </authorList>
    </citation>
    <scope>NUCLEOTIDE SEQUENCE</scope>
    <source>
        <strain evidence="2">Duluth1</strain>
        <tissue evidence="2">Whole animal</tissue>
    </source>
</reference>
<comment type="caution">
    <text evidence="2">The sequence shown here is derived from an EMBL/GenBank/DDBJ whole genome shotgun (WGS) entry which is preliminary data.</text>
</comment>
<dbReference type="Pfam" id="PF24764">
    <property type="entry name" value="rva_4"/>
    <property type="match status" value="1"/>
</dbReference>
<dbReference type="PANTHER" id="PTHR46791:SF5">
    <property type="entry name" value="CLR5 DOMAIN-CONTAINING PROTEIN-RELATED"/>
    <property type="match status" value="1"/>
</dbReference>
<keyword evidence="3" id="KW-1185">Reference proteome</keyword>
<dbReference type="SUPFAM" id="SSF53098">
    <property type="entry name" value="Ribonuclease H-like"/>
    <property type="match status" value="1"/>
</dbReference>
<dbReference type="GO" id="GO:0015074">
    <property type="term" value="P:DNA integration"/>
    <property type="evidence" value="ECO:0007669"/>
    <property type="project" value="InterPro"/>
</dbReference>
<dbReference type="PANTHER" id="PTHR46791">
    <property type="entry name" value="EXPRESSED PROTEIN"/>
    <property type="match status" value="1"/>
</dbReference>
<dbReference type="InterPro" id="IPR001584">
    <property type="entry name" value="Integrase_cat-core"/>
</dbReference>
<organism evidence="2 3">
    <name type="scientific">Dreissena polymorpha</name>
    <name type="common">Zebra mussel</name>
    <name type="synonym">Mytilus polymorpha</name>
    <dbReference type="NCBI Taxonomy" id="45954"/>
    <lineage>
        <taxon>Eukaryota</taxon>
        <taxon>Metazoa</taxon>
        <taxon>Spiralia</taxon>
        <taxon>Lophotrochozoa</taxon>
        <taxon>Mollusca</taxon>
        <taxon>Bivalvia</taxon>
        <taxon>Autobranchia</taxon>
        <taxon>Heteroconchia</taxon>
        <taxon>Euheterodonta</taxon>
        <taxon>Imparidentia</taxon>
        <taxon>Neoheterodontei</taxon>
        <taxon>Myida</taxon>
        <taxon>Dreissenoidea</taxon>
        <taxon>Dreissenidae</taxon>
        <taxon>Dreissena</taxon>
    </lineage>
</organism>
<dbReference type="InterPro" id="IPR036397">
    <property type="entry name" value="RNaseH_sf"/>
</dbReference>
<feature type="domain" description="Integrase catalytic" evidence="1">
    <location>
        <begin position="54"/>
        <end position="157"/>
    </location>
</feature>
<dbReference type="GO" id="GO:0003676">
    <property type="term" value="F:nucleic acid binding"/>
    <property type="evidence" value="ECO:0007669"/>
    <property type="project" value="InterPro"/>
</dbReference>
<proteinExistence type="predicted"/>
<dbReference type="InterPro" id="IPR058913">
    <property type="entry name" value="Integrase_dom_put"/>
</dbReference>
<dbReference type="InterPro" id="IPR012337">
    <property type="entry name" value="RNaseH-like_sf"/>
</dbReference>
<name>A0A9D4IN64_DREPO</name>
<accession>A0A9D4IN64</accession>
<dbReference type="Proteomes" id="UP000828390">
    <property type="component" value="Unassembled WGS sequence"/>
</dbReference>
<gene>
    <name evidence="2" type="ORF">DPMN_158423</name>
</gene>
<sequence>MIGGKENVKMSLTNKTILHSVQVKRSQLRERLHIVDKEGIQERRHRRLHRRIYNVEAPNYVWHIDSNHKLIRWRFIISGGVDGFSRFVVFLKCIDNNKSKTVYGCFKKAVAKYGIPKKVRTDQGMENLDIARYILDNGYGMITGKSVHNQRVERMWRDVYEGVLSYFHDLFFYMEEESILDPLDERHICALHFVFLSNINHKLDTWNEAWANHRLRTVRSTSKRLFLAGAINVNTDRPSQTADEADTVNANQLLHESRPIFQQSTYIVSQQCQQELEHLDTDFEISRSGVQIFIQAVHIILIHDSFPN</sequence>
<reference evidence="2" key="1">
    <citation type="journal article" date="2019" name="bioRxiv">
        <title>The Genome of the Zebra Mussel, Dreissena polymorpha: A Resource for Invasive Species Research.</title>
        <authorList>
            <person name="McCartney M.A."/>
            <person name="Auch B."/>
            <person name="Kono T."/>
            <person name="Mallez S."/>
            <person name="Zhang Y."/>
            <person name="Obille A."/>
            <person name="Becker A."/>
            <person name="Abrahante J.E."/>
            <person name="Garbe J."/>
            <person name="Badalamenti J.P."/>
            <person name="Herman A."/>
            <person name="Mangelson H."/>
            <person name="Liachko I."/>
            <person name="Sullivan S."/>
            <person name="Sone E.D."/>
            <person name="Koren S."/>
            <person name="Silverstein K.A.T."/>
            <person name="Beckman K.B."/>
            <person name="Gohl D.M."/>
        </authorList>
    </citation>
    <scope>NUCLEOTIDE SEQUENCE</scope>
    <source>
        <strain evidence="2">Duluth1</strain>
        <tissue evidence="2">Whole animal</tissue>
    </source>
</reference>
<dbReference type="PROSITE" id="PS50994">
    <property type="entry name" value="INTEGRASE"/>
    <property type="match status" value="1"/>
</dbReference>
<evidence type="ECO:0000313" key="3">
    <source>
        <dbReference type="Proteomes" id="UP000828390"/>
    </source>
</evidence>